<dbReference type="Proteomes" id="UP000032233">
    <property type="component" value="Unassembled WGS sequence"/>
</dbReference>
<dbReference type="GO" id="GO:0016787">
    <property type="term" value="F:hydrolase activity"/>
    <property type="evidence" value="ECO:0007669"/>
    <property type="project" value="UniProtKB-KW"/>
</dbReference>
<dbReference type="Gene3D" id="3.30.1360.40">
    <property type="match status" value="1"/>
</dbReference>
<keyword evidence="6" id="KW-1185">Reference proteome</keyword>
<keyword evidence="3" id="KW-0067">ATP-binding</keyword>
<evidence type="ECO:0000313" key="5">
    <source>
        <dbReference type="EMBL" id="KIX12206.1"/>
    </source>
</evidence>
<dbReference type="InterPro" id="IPR010016">
    <property type="entry name" value="PxpB"/>
</dbReference>
<dbReference type="NCBIfam" id="TIGR00370">
    <property type="entry name" value="5-oxoprolinase subunit PxpB"/>
    <property type="match status" value="1"/>
</dbReference>
<evidence type="ECO:0000256" key="2">
    <source>
        <dbReference type="ARBA" id="ARBA00022801"/>
    </source>
</evidence>
<gene>
    <name evidence="5" type="ORF">X474_20795</name>
</gene>
<name>A0A0D2J902_9BACT</name>
<dbReference type="Gene3D" id="2.40.100.10">
    <property type="entry name" value="Cyclophilin-like"/>
    <property type="match status" value="1"/>
</dbReference>
<keyword evidence="1" id="KW-0547">Nucleotide-binding</keyword>
<protein>
    <submittedName>
        <fullName evidence="5">Allophanate hydrolase</fullName>
    </submittedName>
</protein>
<dbReference type="GO" id="GO:0005524">
    <property type="term" value="F:ATP binding"/>
    <property type="evidence" value="ECO:0007669"/>
    <property type="project" value="UniProtKB-KW"/>
</dbReference>
<dbReference type="InterPro" id="IPR029000">
    <property type="entry name" value="Cyclophilin-like_dom_sf"/>
</dbReference>
<dbReference type="Pfam" id="PF02682">
    <property type="entry name" value="CT_C_D"/>
    <property type="match status" value="1"/>
</dbReference>
<feature type="domain" description="Carboxyltransferase" evidence="4">
    <location>
        <begin position="7"/>
        <end position="208"/>
    </location>
</feature>
<keyword evidence="2 5" id="KW-0378">Hydrolase</keyword>
<organism evidence="5 6">
    <name type="scientific">Dethiosulfatarculus sandiegensis</name>
    <dbReference type="NCBI Taxonomy" id="1429043"/>
    <lineage>
        <taxon>Bacteria</taxon>
        <taxon>Pseudomonadati</taxon>
        <taxon>Thermodesulfobacteriota</taxon>
        <taxon>Desulfarculia</taxon>
        <taxon>Desulfarculales</taxon>
        <taxon>Desulfarculaceae</taxon>
        <taxon>Dethiosulfatarculus</taxon>
    </lineage>
</organism>
<dbReference type="RefSeq" id="WP_082464495.1">
    <property type="nucleotide sequence ID" value="NZ_AZAC01000034.1"/>
</dbReference>
<reference evidence="5 6" key="1">
    <citation type="submission" date="2013-11" db="EMBL/GenBank/DDBJ databases">
        <title>Metagenomic analysis of a methanogenic consortium involved in long chain n-alkane degradation.</title>
        <authorList>
            <person name="Davidova I.A."/>
            <person name="Callaghan A.V."/>
            <person name="Wawrik B."/>
            <person name="Pruitt S."/>
            <person name="Marks C."/>
            <person name="Duncan K.E."/>
            <person name="Suflita J.M."/>
        </authorList>
    </citation>
    <scope>NUCLEOTIDE SEQUENCE [LARGE SCALE GENOMIC DNA]</scope>
    <source>
        <strain evidence="5 6">SPR</strain>
    </source>
</reference>
<dbReference type="EMBL" id="AZAC01000034">
    <property type="protein sequence ID" value="KIX12206.1"/>
    <property type="molecule type" value="Genomic_DNA"/>
</dbReference>
<proteinExistence type="predicted"/>
<dbReference type="SMART" id="SM00796">
    <property type="entry name" value="AHS1"/>
    <property type="match status" value="1"/>
</dbReference>
<evidence type="ECO:0000256" key="1">
    <source>
        <dbReference type="ARBA" id="ARBA00022741"/>
    </source>
</evidence>
<dbReference type="FunCoup" id="A0A0D2J902">
    <property type="interactions" value="43"/>
</dbReference>
<dbReference type="InParanoid" id="A0A0D2J902"/>
<evidence type="ECO:0000256" key="3">
    <source>
        <dbReference type="ARBA" id="ARBA00022840"/>
    </source>
</evidence>
<dbReference type="STRING" id="1429043.X474_20795"/>
<dbReference type="SUPFAM" id="SSF50891">
    <property type="entry name" value="Cyclophilin-like"/>
    <property type="match status" value="1"/>
</dbReference>
<dbReference type="AlphaFoldDB" id="A0A0D2J902"/>
<dbReference type="SUPFAM" id="SSF160467">
    <property type="entry name" value="PH0987 N-terminal domain-like"/>
    <property type="match status" value="1"/>
</dbReference>
<sequence length="235" mass="26245">MGLFEKPLLRMMGDRGFLVELGDEIAPLINRKVRMLTSALDQDVPEGVLEIVPTYRSILMIYDPLLTTPAKLEKEISILLDRLDSIQIPEPTVVHIPVCYGGEHGPDLEHVAKTHDLSTEEVIRIHSEPEYLIYMIGFTPGFPFLGGLPEILTTPRLESPRVLVPAGSVGIANNQTGMYSIDSPGGWQLIGRSPLKPFQPEKENPFLYQAGDYLKFDPIPPEEYDRIRAEVEAGK</sequence>
<dbReference type="PATRIC" id="fig|1429043.3.peg.4407"/>
<dbReference type="PANTHER" id="PTHR34698:SF2">
    <property type="entry name" value="5-OXOPROLINASE SUBUNIT B"/>
    <property type="match status" value="1"/>
</dbReference>
<accession>A0A0D2J902</accession>
<evidence type="ECO:0000259" key="4">
    <source>
        <dbReference type="SMART" id="SM00796"/>
    </source>
</evidence>
<dbReference type="PANTHER" id="PTHR34698">
    <property type="entry name" value="5-OXOPROLINASE SUBUNIT B"/>
    <property type="match status" value="1"/>
</dbReference>
<comment type="caution">
    <text evidence="5">The sequence shown here is derived from an EMBL/GenBank/DDBJ whole genome shotgun (WGS) entry which is preliminary data.</text>
</comment>
<evidence type="ECO:0000313" key="6">
    <source>
        <dbReference type="Proteomes" id="UP000032233"/>
    </source>
</evidence>
<dbReference type="InterPro" id="IPR003833">
    <property type="entry name" value="CT_C_D"/>
</dbReference>